<dbReference type="RefSeq" id="WP_013322560.1">
    <property type="nucleotide sequence ID" value="NC_014501.1"/>
</dbReference>
<keyword evidence="2" id="KW-1185">Reference proteome</keyword>
<name>E0UGX4_GLOV7</name>
<gene>
    <name evidence="1" type="ordered locus">Cyan7822_2483</name>
</gene>
<accession>E0UGX4</accession>
<sequence>MQDLSGCWLGTYWQEEIPTRFELTLVQGGNTITGNILDDSHLGEASLVGEVIGRKIRFIKQYLLASRHKVHYMGTISVDQNFMQGQWQIEWLSGTWEAHRQEDHLTLNLETRRQQVLDKVPN</sequence>
<protein>
    <submittedName>
        <fullName evidence="1">Uncharacterized protein</fullName>
    </submittedName>
</protein>
<proteinExistence type="predicted"/>
<dbReference type="EMBL" id="CP002198">
    <property type="protein sequence ID" value="ADN14455.1"/>
    <property type="molecule type" value="Genomic_DNA"/>
</dbReference>
<organism evidence="1 2">
    <name type="scientific">Gloeothece verrucosa (strain PCC 7822)</name>
    <name type="common">Cyanothece sp. (strain PCC 7822)</name>
    <dbReference type="NCBI Taxonomy" id="497965"/>
    <lineage>
        <taxon>Bacteria</taxon>
        <taxon>Bacillati</taxon>
        <taxon>Cyanobacteriota</taxon>
        <taxon>Cyanophyceae</taxon>
        <taxon>Oscillatoriophycideae</taxon>
        <taxon>Chroococcales</taxon>
        <taxon>Aphanothecaceae</taxon>
        <taxon>Gloeothece</taxon>
        <taxon>Gloeothece verrucosa</taxon>
    </lineage>
</organism>
<dbReference type="KEGG" id="cyj:Cyan7822_2483"/>
<dbReference type="eggNOG" id="ENOG5032UHN">
    <property type="taxonomic scope" value="Bacteria"/>
</dbReference>
<dbReference type="Proteomes" id="UP000008206">
    <property type="component" value="Chromosome"/>
</dbReference>
<evidence type="ECO:0000313" key="1">
    <source>
        <dbReference type="EMBL" id="ADN14455.1"/>
    </source>
</evidence>
<reference evidence="2" key="1">
    <citation type="journal article" date="2011" name="MBio">
        <title>Novel metabolic attributes of the genus Cyanothece, comprising a group of unicellular nitrogen-fixing Cyanobacteria.</title>
        <authorList>
            <person name="Bandyopadhyay A."/>
            <person name="Elvitigala T."/>
            <person name="Welsh E."/>
            <person name="Stockel J."/>
            <person name="Liberton M."/>
            <person name="Min H."/>
            <person name="Sherman L.A."/>
            <person name="Pakrasi H.B."/>
        </authorList>
    </citation>
    <scope>NUCLEOTIDE SEQUENCE [LARGE SCALE GENOMIC DNA]</scope>
    <source>
        <strain evidence="2">PCC 7822</strain>
    </source>
</reference>
<dbReference type="AlphaFoldDB" id="E0UGX4"/>
<dbReference type="OrthoDB" id="426214at2"/>
<dbReference type="HOGENOM" id="CLU_2010475_0_0_3"/>
<dbReference type="STRING" id="497965.Cyan7822_2483"/>
<evidence type="ECO:0000313" key="2">
    <source>
        <dbReference type="Proteomes" id="UP000008206"/>
    </source>
</evidence>